<evidence type="ECO:0000313" key="3">
    <source>
        <dbReference type="EMBL" id="MBB6399129.1"/>
    </source>
</evidence>
<dbReference type="Proteomes" id="UP000546324">
    <property type="component" value="Unassembled WGS sequence"/>
</dbReference>
<name>A0A7X0G466_9ACTN</name>
<feature type="transmembrane region" description="Helical" evidence="2">
    <location>
        <begin position="159"/>
        <end position="179"/>
    </location>
</feature>
<protein>
    <submittedName>
        <fullName evidence="3">Uncharacterized protein</fullName>
    </submittedName>
</protein>
<organism evidence="3 4">
    <name type="scientific">Actinomadura coerulea</name>
    <dbReference type="NCBI Taxonomy" id="46159"/>
    <lineage>
        <taxon>Bacteria</taxon>
        <taxon>Bacillati</taxon>
        <taxon>Actinomycetota</taxon>
        <taxon>Actinomycetes</taxon>
        <taxon>Streptosporangiales</taxon>
        <taxon>Thermomonosporaceae</taxon>
        <taxon>Actinomadura</taxon>
    </lineage>
</organism>
<reference evidence="3 4" key="1">
    <citation type="submission" date="2020-08" db="EMBL/GenBank/DDBJ databases">
        <title>Sequencing the genomes of 1000 actinobacteria strains.</title>
        <authorList>
            <person name="Klenk H.-P."/>
        </authorList>
    </citation>
    <scope>NUCLEOTIDE SEQUENCE [LARGE SCALE GENOMIC DNA]</scope>
    <source>
        <strain evidence="3 4">DSM 43675</strain>
    </source>
</reference>
<dbReference type="AlphaFoldDB" id="A0A7X0G466"/>
<comment type="caution">
    <text evidence="3">The sequence shown here is derived from an EMBL/GenBank/DDBJ whole genome shotgun (WGS) entry which is preliminary data.</text>
</comment>
<evidence type="ECO:0000256" key="1">
    <source>
        <dbReference type="SAM" id="MobiDB-lite"/>
    </source>
</evidence>
<feature type="transmembrane region" description="Helical" evidence="2">
    <location>
        <begin position="122"/>
        <end position="138"/>
    </location>
</feature>
<feature type="transmembrane region" description="Helical" evidence="2">
    <location>
        <begin position="297"/>
        <end position="316"/>
    </location>
</feature>
<dbReference type="EMBL" id="JACHMQ010000001">
    <property type="protein sequence ID" value="MBB6399129.1"/>
    <property type="molecule type" value="Genomic_DNA"/>
</dbReference>
<evidence type="ECO:0000313" key="4">
    <source>
        <dbReference type="Proteomes" id="UP000546324"/>
    </source>
</evidence>
<sequence length="391" mass="42529">MTTGNDTAGGPVDLTKKRPPAPETERGAGPAWLVVPARVVALIVVVPLRLGWDLVVLLARGVRAAWNALLRVPGRFGRFLGRMLLGAWRALYRWLLAPAGRLLAAIGRGIAALLDLLLVRPLRWLAVVVALGFLRWFGRGAGRLGRWIHRVLIAPIGRFLALLGRGLGGLLAFLLLRPLRALGRGLAWLLGVLGQGVGLLFKGIGLLIGVLVVLPAVLLWRYLLRPPLLGLAWLARALWAGLARLGRGTLALLAALGGVLASGRRAFAAAVAWSWSFIGRCLAWLGRVLIVAPARAVWRYLLAPIVAGAVGAWRLAARILRWLWRTLVVAPVRVLVVAPARWVRASVLRPLGHGIRSTWRVTVGDPLRAARRTMREAAHDVRLTLRRTFRG</sequence>
<dbReference type="RefSeq" id="WP_185030805.1">
    <property type="nucleotide sequence ID" value="NZ_JACHMQ010000001.1"/>
</dbReference>
<gene>
    <name evidence="3" type="ORF">BKA00_006043</name>
</gene>
<feature type="transmembrane region" description="Helical" evidence="2">
    <location>
        <begin position="236"/>
        <end position="260"/>
    </location>
</feature>
<feature type="transmembrane region" description="Helical" evidence="2">
    <location>
        <begin position="266"/>
        <end position="285"/>
    </location>
</feature>
<proteinExistence type="predicted"/>
<keyword evidence="2" id="KW-0472">Membrane</keyword>
<feature type="transmembrane region" description="Helical" evidence="2">
    <location>
        <begin position="199"/>
        <end position="224"/>
    </location>
</feature>
<evidence type="ECO:0000256" key="2">
    <source>
        <dbReference type="SAM" id="Phobius"/>
    </source>
</evidence>
<keyword evidence="2" id="KW-1133">Transmembrane helix</keyword>
<accession>A0A7X0G466</accession>
<keyword evidence="2" id="KW-0812">Transmembrane</keyword>
<keyword evidence="4" id="KW-1185">Reference proteome</keyword>
<feature type="transmembrane region" description="Helical" evidence="2">
    <location>
        <begin position="91"/>
        <end position="110"/>
    </location>
</feature>
<feature type="region of interest" description="Disordered" evidence="1">
    <location>
        <begin position="1"/>
        <end position="26"/>
    </location>
</feature>